<keyword evidence="5" id="KW-0560">Oxidoreductase</keyword>
<protein>
    <recommendedName>
        <fullName evidence="4">coproporphyrinogen oxidase</fullName>
        <ecNumber evidence="4">1.3.3.3</ecNumber>
    </recommendedName>
</protein>
<evidence type="ECO:0000256" key="1">
    <source>
        <dbReference type="ARBA" id="ARBA00005168"/>
    </source>
</evidence>
<dbReference type="InterPro" id="IPR001260">
    <property type="entry name" value="Coprogen_oxidase_aer"/>
</dbReference>
<dbReference type="GO" id="GO:0005737">
    <property type="term" value="C:cytoplasm"/>
    <property type="evidence" value="ECO:0007669"/>
    <property type="project" value="TreeGrafter"/>
</dbReference>
<dbReference type="FunFam" id="3.40.1500.10:FF:000002">
    <property type="entry name" value="oxygen-dependent coproporphyrinogen-III oxidase, mitochondrial"/>
    <property type="match status" value="1"/>
</dbReference>
<dbReference type="SUPFAM" id="SSF102886">
    <property type="entry name" value="Coproporphyrinogen III oxidase"/>
    <property type="match status" value="1"/>
</dbReference>
<reference evidence="8" key="2">
    <citation type="submission" date="2011-02" db="EMBL/GenBank/DDBJ databases">
        <authorList>
            <person name="MacLean D."/>
        </authorList>
    </citation>
    <scope>NUCLEOTIDE SEQUENCE</scope>
</reference>
<comment type="similarity">
    <text evidence="2">Belongs to the aerobic coproporphyrinogen-III oxidase family.</text>
</comment>
<dbReference type="EC" id="1.3.3.3" evidence="4"/>
<dbReference type="AlphaFoldDB" id="F0WDZ6"/>
<sequence>MRKTSYAHTQDARIGSVHSTRLVAPTTLDKVARVQTWAHLRTNQIPPASEATMRFQAFLRANWKVTGLIPVGFASIYDAGDAVFTEPSRSPPISPQHFLYKALSSDKTPRDSVEFDQNAPMRKRMEALISRVQQDICRGIEEMDGDTFRTDEWVREGHGGGGKTCILQDGKVFEKAGVGISIVHGHLPPAAMQQMKQRGKILEETQSLPFYACGISLVIHPHNPMAPTIHANYRYFEVETGQVDEHGKPKVLLWFGGGTDLTPSYIFDQDARHFHAVYKVKLDQVDPKLYPKMKKDCDTYFYIPHRQEGRGIGGIFFDDMEENQEQTFQMVRACANSVLDSYVPILQRRISMPFTKKQKDWQQLRRGRYVEFNVMYDRGTKFGLCTPGARTESILMSLPLTARWEYMNQPAPGSWEAETLEILKKPVEWLEVPSIDLDDLSNGQLLAEIARRAKEELHGK</sequence>
<evidence type="ECO:0000256" key="6">
    <source>
        <dbReference type="ARBA" id="ARBA00023133"/>
    </source>
</evidence>
<gene>
    <name evidence="8" type="primary">AlNc14C71G4863</name>
    <name evidence="8" type="ORF">ALNC14_055670</name>
</gene>
<dbReference type="UniPathway" id="UPA00251">
    <property type="reaction ID" value="UER00322"/>
</dbReference>
<dbReference type="GO" id="GO:0006782">
    <property type="term" value="P:protoporphyrinogen IX biosynthetic process"/>
    <property type="evidence" value="ECO:0007669"/>
    <property type="project" value="UniProtKB-UniPathway"/>
</dbReference>
<dbReference type="GO" id="GO:0004109">
    <property type="term" value="F:coproporphyrinogen oxidase activity"/>
    <property type="evidence" value="ECO:0007669"/>
    <property type="project" value="UniProtKB-EC"/>
</dbReference>
<evidence type="ECO:0000256" key="2">
    <source>
        <dbReference type="ARBA" id="ARBA00010644"/>
    </source>
</evidence>
<name>F0WDZ6_9STRA</name>
<dbReference type="PANTHER" id="PTHR10755:SF0">
    <property type="entry name" value="OXYGEN-DEPENDENT COPROPORPHYRINOGEN-III OXIDASE, MITOCHONDRIAL"/>
    <property type="match status" value="1"/>
</dbReference>
<dbReference type="Pfam" id="PF01218">
    <property type="entry name" value="Coprogen_oxidas"/>
    <property type="match status" value="1"/>
</dbReference>
<evidence type="ECO:0000313" key="8">
    <source>
        <dbReference type="EMBL" id="CCA19424.1"/>
    </source>
</evidence>
<proteinExistence type="inferred from homology"/>
<dbReference type="Gene3D" id="3.40.1500.10">
    <property type="entry name" value="Coproporphyrinogen III oxidase, aerobic"/>
    <property type="match status" value="1"/>
</dbReference>
<dbReference type="NCBIfam" id="NF003727">
    <property type="entry name" value="PRK05330.1"/>
    <property type="match status" value="1"/>
</dbReference>
<evidence type="ECO:0000256" key="7">
    <source>
        <dbReference type="ARBA" id="ARBA00023244"/>
    </source>
</evidence>
<evidence type="ECO:0000256" key="3">
    <source>
        <dbReference type="ARBA" id="ARBA00011738"/>
    </source>
</evidence>
<dbReference type="HOGENOM" id="CLU_026169_0_0_1"/>
<dbReference type="PANTHER" id="PTHR10755">
    <property type="entry name" value="COPROPORPHYRINOGEN III OXIDASE, MITOCHONDRIAL"/>
    <property type="match status" value="1"/>
</dbReference>
<accession>F0WDZ6</accession>
<dbReference type="InterPro" id="IPR036406">
    <property type="entry name" value="Coprogen_oxidase_aer_sf"/>
</dbReference>
<evidence type="ECO:0000256" key="5">
    <source>
        <dbReference type="ARBA" id="ARBA00023002"/>
    </source>
</evidence>
<keyword evidence="7" id="KW-0627">Porphyrin biosynthesis</keyword>
<dbReference type="EMBL" id="FR824116">
    <property type="protein sequence ID" value="CCA19424.1"/>
    <property type="molecule type" value="Genomic_DNA"/>
</dbReference>
<comment type="subunit">
    <text evidence="3">Homodimer.</text>
</comment>
<comment type="pathway">
    <text evidence="1">Porphyrin-containing compound metabolism; protoporphyrin-IX biosynthesis; protoporphyrinogen-IX from coproporphyrinogen-III (O2 route): step 1/1.</text>
</comment>
<keyword evidence="6" id="KW-0350">Heme biosynthesis</keyword>
<reference evidence="8" key="1">
    <citation type="journal article" date="2011" name="PLoS Biol.">
        <title>Gene gain and loss during evolution of obligate parasitism in the white rust pathogen of Arabidopsis thaliana.</title>
        <authorList>
            <person name="Kemen E."/>
            <person name="Gardiner A."/>
            <person name="Schultz-Larsen T."/>
            <person name="Kemen A.C."/>
            <person name="Balmuth A.L."/>
            <person name="Robert-Seilaniantz A."/>
            <person name="Bailey K."/>
            <person name="Holub E."/>
            <person name="Studholme D.J."/>
            <person name="Maclean D."/>
            <person name="Jones J.D."/>
        </authorList>
    </citation>
    <scope>NUCLEOTIDE SEQUENCE</scope>
</reference>
<organism evidence="8">
    <name type="scientific">Albugo laibachii Nc14</name>
    <dbReference type="NCBI Taxonomy" id="890382"/>
    <lineage>
        <taxon>Eukaryota</taxon>
        <taxon>Sar</taxon>
        <taxon>Stramenopiles</taxon>
        <taxon>Oomycota</taxon>
        <taxon>Peronosporomycetes</taxon>
        <taxon>Albuginales</taxon>
        <taxon>Albuginaceae</taxon>
        <taxon>Albugo</taxon>
    </lineage>
</organism>
<evidence type="ECO:0000256" key="4">
    <source>
        <dbReference type="ARBA" id="ARBA00012869"/>
    </source>
</evidence>
<dbReference type="PRINTS" id="PR00073">
    <property type="entry name" value="COPRGNOXDASE"/>
</dbReference>